<proteinExistence type="predicted"/>
<keyword evidence="3" id="KW-0677">Repeat</keyword>
<feature type="region of interest" description="Disordered" evidence="6">
    <location>
        <begin position="307"/>
        <end position="326"/>
    </location>
</feature>
<dbReference type="EMBL" id="OX597816">
    <property type="protein sequence ID" value="CAI9719679.1"/>
    <property type="molecule type" value="Genomic_DNA"/>
</dbReference>
<dbReference type="InterPro" id="IPR038753">
    <property type="entry name" value="NFKBIL1"/>
</dbReference>
<evidence type="ECO:0000313" key="8">
    <source>
        <dbReference type="EMBL" id="CAI9719679.1"/>
    </source>
</evidence>
<dbReference type="GO" id="GO:0043124">
    <property type="term" value="P:negative regulation of canonical NF-kappaB signal transduction"/>
    <property type="evidence" value="ECO:0007669"/>
    <property type="project" value="InterPro"/>
</dbReference>
<gene>
    <name evidence="8" type="ORF">OCTVUL_1B021134</name>
</gene>
<evidence type="ECO:0000256" key="1">
    <source>
        <dbReference type="ARBA" id="ARBA00004123"/>
    </source>
</evidence>
<keyword evidence="5" id="KW-0539">Nucleus</keyword>
<feature type="compositionally biased region" description="Polar residues" evidence="6">
    <location>
        <begin position="310"/>
        <end position="320"/>
    </location>
</feature>
<evidence type="ECO:0000256" key="5">
    <source>
        <dbReference type="ARBA" id="ARBA00023242"/>
    </source>
</evidence>
<evidence type="ECO:0000256" key="3">
    <source>
        <dbReference type="ARBA" id="ARBA00022737"/>
    </source>
</evidence>
<keyword evidence="4" id="KW-0040">ANK repeat</keyword>
<dbReference type="GO" id="GO:0005634">
    <property type="term" value="C:nucleus"/>
    <property type="evidence" value="ECO:0007669"/>
    <property type="project" value="UniProtKB-SubCell"/>
</dbReference>
<protein>
    <recommendedName>
        <fullName evidence="7">Acid ceramidase N-terminal domain-containing protein</fullName>
    </recommendedName>
</protein>
<dbReference type="Pfam" id="PF15508">
    <property type="entry name" value="NAAA-beta"/>
    <property type="match status" value="1"/>
</dbReference>
<evidence type="ECO:0000256" key="2">
    <source>
        <dbReference type="ARBA" id="ARBA00022553"/>
    </source>
</evidence>
<keyword evidence="2" id="KW-0597">Phosphoprotein</keyword>
<evidence type="ECO:0000256" key="6">
    <source>
        <dbReference type="SAM" id="MobiDB-lite"/>
    </source>
</evidence>
<dbReference type="InterPro" id="IPR029130">
    <property type="entry name" value="Acid_ceramidase_N"/>
</dbReference>
<dbReference type="Proteomes" id="UP001162480">
    <property type="component" value="Chromosome 3"/>
</dbReference>
<dbReference type="AlphaFoldDB" id="A0AA36APB9"/>
<name>A0AA36APB9_OCTVU</name>
<reference evidence="8" key="1">
    <citation type="submission" date="2023-08" db="EMBL/GenBank/DDBJ databases">
        <authorList>
            <person name="Alioto T."/>
            <person name="Alioto T."/>
            <person name="Gomez Garrido J."/>
        </authorList>
    </citation>
    <scope>NUCLEOTIDE SEQUENCE</scope>
</reference>
<sequence>MFLHVRCRSKSMSDYAVSAQWGFVLKPFDGKCVTDAYPPKSSTTVPNLTINLDLPAHDRWKEVAIKYKDSMKSLIGDLKKLVGSVPVVGDLIIKIIDNEFEKIIPTLPAPYADELLGMADYSGINRGEILLYNIFYEVFTVCTSIIAEDKNEVDPLQTDCNGNLPHHYAVHQLLYIDDPHEAQFVYQDFVQPFLNAFPGGLILKNRFGESTEDLLLQFFHYQNIYQSADIIDESEYINEAQAWKNKLEDIFEDEYERSWGRYENDYFECDKEWESYDAWANRISSERKRKKEPWKYEFSFKKAHKKLHRGNSNTHTQNHVSRPKRKHSERKLTEVEFLRNEKKYKKLLNGDQKEILSYDRFPWPTDSQGICLSYEGVESLHIDNTLENKMLVRKLQRRWHPDKFIQNFGNRLLESDRDHIIKQINEIAKALNKINEKLV</sequence>
<dbReference type="PANTHER" id="PTHR15263">
    <property type="entry name" value="I-KAPPA-B-LIKE PROTEIN IKBL"/>
    <property type="match status" value="1"/>
</dbReference>
<organism evidence="8 9">
    <name type="scientific">Octopus vulgaris</name>
    <name type="common">Common octopus</name>
    <dbReference type="NCBI Taxonomy" id="6645"/>
    <lineage>
        <taxon>Eukaryota</taxon>
        <taxon>Metazoa</taxon>
        <taxon>Spiralia</taxon>
        <taxon>Lophotrochozoa</taxon>
        <taxon>Mollusca</taxon>
        <taxon>Cephalopoda</taxon>
        <taxon>Coleoidea</taxon>
        <taxon>Octopodiformes</taxon>
        <taxon>Octopoda</taxon>
        <taxon>Incirrata</taxon>
        <taxon>Octopodidae</taxon>
        <taxon>Octopus</taxon>
    </lineage>
</organism>
<comment type="subcellular location">
    <subcellularLocation>
        <location evidence="1">Nucleus</location>
    </subcellularLocation>
</comment>
<accession>A0AA36APB9</accession>
<feature type="domain" description="Acid ceramidase N-terminal" evidence="7">
    <location>
        <begin position="44"/>
        <end position="94"/>
    </location>
</feature>
<keyword evidence="9" id="KW-1185">Reference proteome</keyword>
<evidence type="ECO:0000313" key="9">
    <source>
        <dbReference type="Proteomes" id="UP001162480"/>
    </source>
</evidence>
<evidence type="ECO:0000259" key="7">
    <source>
        <dbReference type="Pfam" id="PF15508"/>
    </source>
</evidence>
<dbReference type="PANTHER" id="PTHR15263:SF1">
    <property type="entry name" value="NF-KAPPA-B INHIBITOR-LIKE PROTEIN 1"/>
    <property type="match status" value="1"/>
</dbReference>
<evidence type="ECO:0000256" key="4">
    <source>
        <dbReference type="ARBA" id="ARBA00023043"/>
    </source>
</evidence>